<evidence type="ECO:0000313" key="1">
    <source>
        <dbReference type="EMBL" id="RKD85210.1"/>
    </source>
</evidence>
<name>A0A419VUK8_9EURY</name>
<proteinExistence type="predicted"/>
<dbReference type="Proteomes" id="UP000283805">
    <property type="component" value="Unassembled WGS sequence"/>
</dbReference>
<organism evidence="1 2">
    <name type="scientific">Halopiger aswanensis</name>
    <dbReference type="NCBI Taxonomy" id="148449"/>
    <lineage>
        <taxon>Archaea</taxon>
        <taxon>Methanobacteriati</taxon>
        <taxon>Methanobacteriota</taxon>
        <taxon>Stenosarchaea group</taxon>
        <taxon>Halobacteria</taxon>
        <taxon>Halobacteriales</taxon>
        <taxon>Natrialbaceae</taxon>
        <taxon>Halopiger</taxon>
    </lineage>
</organism>
<dbReference type="EMBL" id="RAPO01000013">
    <property type="protein sequence ID" value="RKD85210.1"/>
    <property type="molecule type" value="Genomic_DNA"/>
</dbReference>
<gene>
    <name evidence="1" type="ORF">ATJ93_4766</name>
</gene>
<keyword evidence="2" id="KW-1185">Reference proteome</keyword>
<comment type="caution">
    <text evidence="1">The sequence shown here is derived from an EMBL/GenBank/DDBJ whole genome shotgun (WGS) entry which is preliminary data.</text>
</comment>
<dbReference type="AlphaFoldDB" id="A0A419VUK8"/>
<accession>A0A419VUK8</accession>
<evidence type="ECO:0000313" key="2">
    <source>
        <dbReference type="Proteomes" id="UP000283805"/>
    </source>
</evidence>
<protein>
    <submittedName>
        <fullName evidence="1">Uncharacterized protein</fullName>
    </submittedName>
</protein>
<sequence length="87" mass="10382">MLYNLFNFFLWNLVTSLSFPFLWRIIPTVKIFLVNLCFQNCSKQIMVKTLPFRNKFTACLSINGYLSHPKTDILHINLYSIRCTFIR</sequence>
<reference evidence="1 2" key="1">
    <citation type="submission" date="2018-09" db="EMBL/GenBank/DDBJ databases">
        <title>Genomic Encyclopedia of Archaeal and Bacterial Type Strains, Phase II (KMG-II): from individual species to whole genera.</title>
        <authorList>
            <person name="Goeker M."/>
        </authorList>
    </citation>
    <scope>NUCLEOTIDE SEQUENCE [LARGE SCALE GENOMIC DNA]</scope>
    <source>
        <strain evidence="1 2">DSM 13151</strain>
    </source>
</reference>